<dbReference type="InterPro" id="IPR055592">
    <property type="entry name" value="DUF7168"/>
</dbReference>
<dbReference type="Proteomes" id="UP001500621">
    <property type="component" value="Unassembled WGS sequence"/>
</dbReference>
<organism evidence="4 5">
    <name type="scientific">Nocardioides nanhaiensis</name>
    <dbReference type="NCBI Taxonomy" id="1476871"/>
    <lineage>
        <taxon>Bacteria</taxon>
        <taxon>Bacillati</taxon>
        <taxon>Actinomycetota</taxon>
        <taxon>Actinomycetes</taxon>
        <taxon>Propionibacteriales</taxon>
        <taxon>Nocardioidaceae</taxon>
        <taxon>Nocardioides</taxon>
    </lineage>
</organism>
<comment type="caution">
    <text evidence="4">The sequence shown here is derived from an EMBL/GenBank/DDBJ whole genome shotgun (WGS) entry which is preliminary data.</text>
</comment>
<accession>A0ABP8W700</accession>
<evidence type="ECO:0000313" key="4">
    <source>
        <dbReference type="EMBL" id="GAA4682379.1"/>
    </source>
</evidence>
<feature type="domain" description="DUF2786" evidence="2">
    <location>
        <begin position="184"/>
        <end position="221"/>
    </location>
</feature>
<gene>
    <name evidence="4" type="ORF">GCM10023226_19410</name>
</gene>
<evidence type="ECO:0000259" key="2">
    <source>
        <dbReference type="Pfam" id="PF10979"/>
    </source>
</evidence>
<dbReference type="EMBL" id="BAABIM010000002">
    <property type="protein sequence ID" value="GAA4682379.1"/>
    <property type="molecule type" value="Genomic_DNA"/>
</dbReference>
<dbReference type="InterPro" id="IPR024498">
    <property type="entry name" value="DUF2786"/>
</dbReference>
<evidence type="ECO:0000259" key="3">
    <source>
        <dbReference type="Pfam" id="PF23771"/>
    </source>
</evidence>
<dbReference type="Pfam" id="PF10979">
    <property type="entry name" value="DUF2786"/>
    <property type="match status" value="1"/>
</dbReference>
<name>A0ABP8W700_9ACTN</name>
<keyword evidence="5" id="KW-1185">Reference proteome</keyword>
<reference evidence="5" key="1">
    <citation type="journal article" date="2019" name="Int. J. Syst. Evol. Microbiol.">
        <title>The Global Catalogue of Microorganisms (GCM) 10K type strain sequencing project: providing services to taxonomists for standard genome sequencing and annotation.</title>
        <authorList>
            <consortium name="The Broad Institute Genomics Platform"/>
            <consortium name="The Broad Institute Genome Sequencing Center for Infectious Disease"/>
            <person name="Wu L."/>
            <person name="Ma J."/>
        </authorList>
    </citation>
    <scope>NUCLEOTIDE SEQUENCE [LARGE SCALE GENOMIC DNA]</scope>
    <source>
        <strain evidence="5">JCM 18127</strain>
    </source>
</reference>
<proteinExistence type="predicted"/>
<sequence>MSDAMDTRVRAEEGWLQLLQAVRGAVHRVPARADALALMPTAEVDAVGERLLTGLLPHLWRAGWQPAEVVRHVRREASAAAASLAELAIRVEDAGRTGQGVDPRWAQQVADLDHARISTRGGWLSAWRRARRLDEASAYEAAVQVMGVLETVPVLDVLVPPPGAGAESLTVVGVLAGGAADDPVLGRIRKLLAKAESTEFEGEAESLTAKAQELMTRHAVDLAAVQVAAGDGGARDDVPRMMRLPVDAPYADAKSHLAAVVARANRCRAVLLSRLGLCSVLGHARDLEVVELLFTSLLVQAQQSLTAAGRRAGAGSQLRSSSFRASFYLGFALRIGERLEAANEVAITQAGAQGTSALPVLRSREQAVQDAFDERYGETLVSSGIRGGYDPTGHHLGRNAADRARLDSGQLPGRG</sequence>
<feature type="domain" description="DUF7168" evidence="3">
    <location>
        <begin position="254"/>
        <end position="360"/>
    </location>
</feature>
<evidence type="ECO:0000313" key="5">
    <source>
        <dbReference type="Proteomes" id="UP001500621"/>
    </source>
</evidence>
<protein>
    <submittedName>
        <fullName evidence="4">DUF2786 domain-containing protein</fullName>
    </submittedName>
</protein>
<dbReference type="RefSeq" id="WP_345265195.1">
    <property type="nucleotide sequence ID" value="NZ_BAABIM010000002.1"/>
</dbReference>
<dbReference type="Pfam" id="PF23771">
    <property type="entry name" value="DUF7168"/>
    <property type="match status" value="1"/>
</dbReference>
<evidence type="ECO:0000256" key="1">
    <source>
        <dbReference type="SAM" id="MobiDB-lite"/>
    </source>
</evidence>
<feature type="region of interest" description="Disordered" evidence="1">
    <location>
        <begin position="387"/>
        <end position="415"/>
    </location>
</feature>